<dbReference type="AlphaFoldDB" id="A0A9E7D2I4"/>
<evidence type="ECO:0000256" key="1">
    <source>
        <dbReference type="SAM" id="Phobius"/>
    </source>
</evidence>
<evidence type="ECO:0008006" key="4">
    <source>
        <dbReference type="Google" id="ProtNLM"/>
    </source>
</evidence>
<keyword evidence="1" id="KW-0812">Transmembrane</keyword>
<keyword evidence="3" id="KW-1185">Reference proteome</keyword>
<dbReference type="Proteomes" id="UP000831290">
    <property type="component" value="Chromosome"/>
</dbReference>
<evidence type="ECO:0000313" key="3">
    <source>
        <dbReference type="Proteomes" id="UP000831290"/>
    </source>
</evidence>
<dbReference type="RefSeq" id="WP_255841954.1">
    <property type="nucleotide sequence ID" value="NZ_CP094358.1"/>
</dbReference>
<keyword evidence="1" id="KW-1133">Transmembrane helix</keyword>
<feature type="transmembrane region" description="Helical" evidence="1">
    <location>
        <begin position="47"/>
        <end position="70"/>
    </location>
</feature>
<protein>
    <recommendedName>
        <fullName evidence="4">Phage holin family protein</fullName>
    </recommendedName>
</protein>
<organism evidence="2 3">
    <name type="scientific">Abyssalbus ytuae</name>
    <dbReference type="NCBI Taxonomy" id="2926907"/>
    <lineage>
        <taxon>Bacteria</taxon>
        <taxon>Pseudomonadati</taxon>
        <taxon>Bacteroidota</taxon>
        <taxon>Flavobacteriia</taxon>
        <taxon>Flavobacteriales</taxon>
        <taxon>Flavobacteriaceae</taxon>
        <taxon>Abyssalbus</taxon>
    </lineage>
</organism>
<reference evidence="2" key="1">
    <citation type="submission" date="2022-03" db="EMBL/GenBank/DDBJ databases">
        <title>Description of Abyssus ytuae gen. nov., sp. nov., a novel member of the family Flavobacteriaceae isolated from the sediment of Mariana Trench.</title>
        <authorList>
            <person name="Zhang J."/>
            <person name="Xu X."/>
        </authorList>
    </citation>
    <scope>NUCLEOTIDE SEQUENCE</scope>
    <source>
        <strain evidence="2">MT3330</strain>
    </source>
</reference>
<keyword evidence="1" id="KW-0472">Membrane</keyword>
<dbReference type="KEGG" id="fbm:MQE35_13350"/>
<dbReference type="EMBL" id="CP094358">
    <property type="protein sequence ID" value="UOB16719.1"/>
    <property type="molecule type" value="Genomic_DNA"/>
</dbReference>
<sequence length="115" mass="12651">MGIFNSINNTSNKAVRIGEHFLKTSQDYYTLKAFQQIAYSFSLLSKIMIVGSLALLGLVFVTIAGALALGEYLGSTPLGCLLVGALLLLLGCIVYLLRKNIDRKIIRKMSNNFFD</sequence>
<proteinExistence type="predicted"/>
<accession>A0A9E7D2I4</accession>
<feature type="transmembrane region" description="Helical" evidence="1">
    <location>
        <begin position="76"/>
        <end position="97"/>
    </location>
</feature>
<name>A0A9E7D2I4_9FLAO</name>
<gene>
    <name evidence="2" type="ORF">MQE35_13350</name>
</gene>
<evidence type="ECO:0000313" key="2">
    <source>
        <dbReference type="EMBL" id="UOB16719.1"/>
    </source>
</evidence>